<comment type="caution">
    <text evidence="1">The sequence shown here is derived from an EMBL/GenBank/DDBJ whole genome shotgun (WGS) entry which is preliminary data.</text>
</comment>
<reference evidence="1 2" key="1">
    <citation type="journal article" date="2022" name="Plant J.">
        <title>Chromosome-level genome of Camellia lanceoleosa provides a valuable resource for understanding genome evolution and self-incompatibility.</title>
        <authorList>
            <person name="Gong W."/>
            <person name="Xiao S."/>
            <person name="Wang L."/>
            <person name="Liao Z."/>
            <person name="Chang Y."/>
            <person name="Mo W."/>
            <person name="Hu G."/>
            <person name="Li W."/>
            <person name="Zhao G."/>
            <person name="Zhu H."/>
            <person name="Hu X."/>
            <person name="Ji K."/>
            <person name="Xiang X."/>
            <person name="Song Q."/>
            <person name="Yuan D."/>
            <person name="Jin S."/>
            <person name="Zhang L."/>
        </authorList>
    </citation>
    <scope>NUCLEOTIDE SEQUENCE [LARGE SCALE GENOMIC DNA]</scope>
    <source>
        <strain evidence="1">SQ_2022a</strain>
    </source>
</reference>
<sequence>MFSSQTLFTLFSQNPYSLDQAEAPILPLQTRLQSSLQRRLRNSSSPSADTTSELSSDTTSKLFFALEDYPANITLLDNNNLSGHLPRELANLPSLLILQLDNNHFDGATIPDSYGNMSRLLKLSLRNYSLQGPISDLSRIPHLAYIRPVRRCSHQNNKTIFATNPQNLAHGEVFWHNLPSLSADPGFAERAAKFSCFGSRSFNGRTSQLGLNNGELPYRLSPLMASVKLPRVSSSPSIKAAVSPMGAQENKNSTQTQMEMRSSIGSDTKFRKVLESATSDRTEFASSNEGSSVSEKIPNGETVLKNPISSNSRKRKEGLRGKSNSVNATMVTEAEDDLNTKRFKPNEGSGSENDSVKTGDEDEKQTKANQKPPEPPKDYIHVRARRGQATDSHSLAERVNGKALMLDEIINHFLSMKLASVNPRLEFNMDSLLSKDVFQPNGSFPHQTYPLDSSASAFFGQQTQEFPSVHTNLSNGDHTSTTLCQNNGMQLPPVNEFGQGLPQFPTLCEDDLQSIV</sequence>
<gene>
    <name evidence="1" type="ORF">LOK49_LG02G04011</name>
</gene>
<dbReference type="Proteomes" id="UP001060215">
    <property type="component" value="Chromosome 3"/>
</dbReference>
<proteinExistence type="predicted"/>
<name>A0ACC0IM58_9ERIC</name>
<accession>A0ACC0IM58</accession>
<evidence type="ECO:0000313" key="1">
    <source>
        <dbReference type="EMBL" id="KAI8026476.1"/>
    </source>
</evidence>
<dbReference type="EMBL" id="CM045760">
    <property type="protein sequence ID" value="KAI8026476.1"/>
    <property type="molecule type" value="Genomic_DNA"/>
</dbReference>
<organism evidence="1 2">
    <name type="scientific">Camellia lanceoleosa</name>
    <dbReference type="NCBI Taxonomy" id="1840588"/>
    <lineage>
        <taxon>Eukaryota</taxon>
        <taxon>Viridiplantae</taxon>
        <taxon>Streptophyta</taxon>
        <taxon>Embryophyta</taxon>
        <taxon>Tracheophyta</taxon>
        <taxon>Spermatophyta</taxon>
        <taxon>Magnoliopsida</taxon>
        <taxon>eudicotyledons</taxon>
        <taxon>Gunneridae</taxon>
        <taxon>Pentapetalae</taxon>
        <taxon>asterids</taxon>
        <taxon>Ericales</taxon>
        <taxon>Theaceae</taxon>
        <taxon>Camellia</taxon>
    </lineage>
</organism>
<protein>
    <submittedName>
        <fullName evidence="1">Transcription factor bHLH62</fullName>
    </submittedName>
</protein>
<evidence type="ECO:0000313" key="2">
    <source>
        <dbReference type="Proteomes" id="UP001060215"/>
    </source>
</evidence>
<keyword evidence="2" id="KW-1185">Reference proteome</keyword>